<dbReference type="GO" id="GO:0030632">
    <property type="term" value="P:D-alanine biosynthetic process"/>
    <property type="evidence" value="ECO:0007669"/>
    <property type="project" value="UniProtKB-UniRule"/>
</dbReference>
<dbReference type="FunFam" id="2.40.37.10:FF:000006">
    <property type="entry name" value="Alanine racemase"/>
    <property type="match status" value="1"/>
</dbReference>
<gene>
    <name evidence="9" type="ORF">A374_00575</name>
</gene>
<dbReference type="InterPro" id="IPR000821">
    <property type="entry name" value="Ala_racemase"/>
</dbReference>
<name>I8UKR6_9BACL</name>
<dbReference type="EC" id="5.1.1.1" evidence="5"/>
<evidence type="ECO:0000313" key="9">
    <source>
        <dbReference type="EMBL" id="EIT87423.1"/>
    </source>
</evidence>
<dbReference type="GO" id="GO:0005829">
    <property type="term" value="C:cytosol"/>
    <property type="evidence" value="ECO:0007669"/>
    <property type="project" value="TreeGrafter"/>
</dbReference>
<dbReference type="InterPro" id="IPR009006">
    <property type="entry name" value="Ala_racemase/Decarboxylase_C"/>
</dbReference>
<protein>
    <recommendedName>
        <fullName evidence="5">Alanine racemase</fullName>
        <ecNumber evidence="5">5.1.1.1</ecNumber>
    </recommendedName>
</protein>
<dbReference type="Pfam" id="PF00842">
    <property type="entry name" value="Ala_racemase_C"/>
    <property type="match status" value="1"/>
</dbReference>
<dbReference type="SUPFAM" id="SSF51419">
    <property type="entry name" value="PLP-binding barrel"/>
    <property type="match status" value="1"/>
</dbReference>
<dbReference type="OrthoDB" id="9813814at2"/>
<feature type="active site" description="Proton acceptor; specific for D-alanine" evidence="5">
    <location>
        <position position="38"/>
    </location>
</feature>
<reference evidence="9 10" key="1">
    <citation type="journal article" date="2012" name="J. Bacteriol.">
        <title>Genome of Bacillus macauensis ZFHKF-1, a Long-Chain-Forming Bacterium.</title>
        <authorList>
            <person name="Cai L."/>
            <person name="Zhang T."/>
        </authorList>
    </citation>
    <scope>NUCLEOTIDE SEQUENCE [LARGE SCALE GENOMIC DNA]</scope>
    <source>
        <strain evidence="9 10">ZFHKF-1</strain>
    </source>
</reference>
<dbReference type="GO" id="GO:0030170">
    <property type="term" value="F:pyridoxal phosphate binding"/>
    <property type="evidence" value="ECO:0007669"/>
    <property type="project" value="UniProtKB-UniRule"/>
</dbReference>
<feature type="binding site" evidence="5 7">
    <location>
        <position position="135"/>
    </location>
    <ligand>
        <name>substrate</name>
    </ligand>
</feature>
<dbReference type="InterPro" id="IPR029066">
    <property type="entry name" value="PLP-binding_barrel"/>
</dbReference>
<dbReference type="NCBIfam" id="TIGR00492">
    <property type="entry name" value="alr"/>
    <property type="match status" value="1"/>
</dbReference>
<evidence type="ECO:0000256" key="6">
    <source>
        <dbReference type="PIRSR" id="PIRSR600821-50"/>
    </source>
</evidence>
<dbReference type="SUPFAM" id="SSF50621">
    <property type="entry name" value="Alanine racemase C-terminal domain-like"/>
    <property type="match status" value="1"/>
</dbReference>
<dbReference type="SMART" id="SM01005">
    <property type="entry name" value="Ala_racemase_C"/>
    <property type="match status" value="1"/>
</dbReference>
<dbReference type="InterPro" id="IPR001608">
    <property type="entry name" value="Ala_racemase_N"/>
</dbReference>
<evidence type="ECO:0000313" key="10">
    <source>
        <dbReference type="Proteomes" id="UP000004080"/>
    </source>
</evidence>
<dbReference type="HAMAP" id="MF_01201">
    <property type="entry name" value="Ala_racemase"/>
    <property type="match status" value="1"/>
</dbReference>
<dbReference type="PRINTS" id="PR00992">
    <property type="entry name" value="ALARACEMASE"/>
</dbReference>
<dbReference type="UniPathway" id="UPA00042">
    <property type="reaction ID" value="UER00497"/>
</dbReference>
<comment type="similarity">
    <text evidence="5">Belongs to the alanine racemase family.</text>
</comment>
<dbReference type="PATRIC" id="fig|1196324.3.peg.118"/>
<dbReference type="RefSeq" id="WP_007200226.1">
    <property type="nucleotide sequence ID" value="NZ_AKKV01000005.1"/>
</dbReference>
<feature type="domain" description="Alanine racemase C-terminal" evidence="8">
    <location>
        <begin position="246"/>
        <end position="372"/>
    </location>
</feature>
<evidence type="ECO:0000256" key="7">
    <source>
        <dbReference type="PIRSR" id="PIRSR600821-52"/>
    </source>
</evidence>
<sequence>MNYYRDTWAEIDLSAIQENIASFRKHLPQKTNIMAVVKANAYGHGAYQVASAAVEAGATWLSVALMDEAIALRKQGIEEPILVMGVTRPSDVRLAYEWKISLTVFQQEWLHEASKQLVDGEAVNVHLKVDTGMGRIGARSFEDIQQVATTIASNPHFIFEGMFTHFATADELQSELVDQQFARFEDVVDMVRQMGVEPTYLHCGNSAASLRFPTKLFNIARIGIAMYGLTPSPEMKAVLPFSLKPALSLHTKLVHVKKVEPGDTVSYGATYVALKEEWIGTLPIGYADGWIRRYGENGEVLVQGKRTRFAGRICMDQSMIQLPHEMNVGETVTLIGRQGEAEISADDVARQAMTINYEISCLLTARVPRIYKKQGRILEKMNAILNF</sequence>
<evidence type="ECO:0000256" key="2">
    <source>
        <dbReference type="ARBA" id="ARBA00001933"/>
    </source>
</evidence>
<comment type="catalytic activity">
    <reaction evidence="1 5">
        <text>L-alanine = D-alanine</text>
        <dbReference type="Rhea" id="RHEA:20249"/>
        <dbReference type="ChEBI" id="CHEBI:57416"/>
        <dbReference type="ChEBI" id="CHEBI:57972"/>
        <dbReference type="EC" id="5.1.1.1"/>
    </reaction>
</comment>
<keyword evidence="3 5" id="KW-0663">Pyridoxal phosphate</keyword>
<dbReference type="STRING" id="1196324.A374_00575"/>
<dbReference type="AlphaFoldDB" id="I8UKR6"/>
<comment type="cofactor">
    <cofactor evidence="2 5 6">
        <name>pyridoxal 5'-phosphate</name>
        <dbReference type="ChEBI" id="CHEBI:597326"/>
    </cofactor>
</comment>
<dbReference type="InterPro" id="IPR020622">
    <property type="entry name" value="Ala_racemase_pyridoxalP-BS"/>
</dbReference>
<dbReference type="PROSITE" id="PS00395">
    <property type="entry name" value="ALANINE_RACEMASE"/>
    <property type="match status" value="1"/>
</dbReference>
<comment type="pathway">
    <text evidence="5">Amino-acid biosynthesis; D-alanine biosynthesis; D-alanine from L-alanine: step 1/1.</text>
</comment>
<evidence type="ECO:0000256" key="3">
    <source>
        <dbReference type="ARBA" id="ARBA00022898"/>
    </source>
</evidence>
<feature type="active site" description="Proton acceptor; specific for L-alanine" evidence="5">
    <location>
        <position position="267"/>
    </location>
</feature>
<feature type="binding site" evidence="5 7">
    <location>
        <position position="315"/>
    </location>
    <ligand>
        <name>substrate</name>
    </ligand>
</feature>
<dbReference type="GO" id="GO:0009252">
    <property type="term" value="P:peptidoglycan biosynthetic process"/>
    <property type="evidence" value="ECO:0007669"/>
    <property type="project" value="TreeGrafter"/>
</dbReference>
<organism evidence="9 10">
    <name type="scientific">Fictibacillus macauensis ZFHKF-1</name>
    <dbReference type="NCBI Taxonomy" id="1196324"/>
    <lineage>
        <taxon>Bacteria</taxon>
        <taxon>Bacillati</taxon>
        <taxon>Bacillota</taxon>
        <taxon>Bacilli</taxon>
        <taxon>Bacillales</taxon>
        <taxon>Fictibacillaceae</taxon>
        <taxon>Fictibacillus</taxon>
    </lineage>
</organism>
<proteinExistence type="inferred from homology"/>
<evidence type="ECO:0000259" key="8">
    <source>
        <dbReference type="SMART" id="SM01005"/>
    </source>
</evidence>
<dbReference type="Proteomes" id="UP000004080">
    <property type="component" value="Unassembled WGS sequence"/>
</dbReference>
<dbReference type="InterPro" id="IPR011079">
    <property type="entry name" value="Ala_racemase_C"/>
</dbReference>
<dbReference type="Gene3D" id="2.40.37.10">
    <property type="entry name" value="Lyase, Ornithine Decarboxylase, Chain A, domain 1"/>
    <property type="match status" value="1"/>
</dbReference>
<dbReference type="FunFam" id="3.20.20.10:FF:000002">
    <property type="entry name" value="Alanine racemase"/>
    <property type="match status" value="1"/>
</dbReference>
<feature type="modified residue" description="N6-(pyridoxal phosphate)lysine" evidence="5 6">
    <location>
        <position position="38"/>
    </location>
</feature>
<dbReference type="PANTHER" id="PTHR30511">
    <property type="entry name" value="ALANINE RACEMASE"/>
    <property type="match status" value="1"/>
</dbReference>
<dbReference type="eggNOG" id="COG0787">
    <property type="taxonomic scope" value="Bacteria"/>
</dbReference>
<keyword evidence="10" id="KW-1185">Reference proteome</keyword>
<dbReference type="EMBL" id="AKKV01000005">
    <property type="protein sequence ID" value="EIT87423.1"/>
    <property type="molecule type" value="Genomic_DNA"/>
</dbReference>
<dbReference type="GO" id="GO:0008784">
    <property type="term" value="F:alanine racemase activity"/>
    <property type="evidence" value="ECO:0007669"/>
    <property type="project" value="UniProtKB-UniRule"/>
</dbReference>
<keyword evidence="4 5" id="KW-0413">Isomerase</keyword>
<evidence type="ECO:0000256" key="4">
    <source>
        <dbReference type="ARBA" id="ARBA00023235"/>
    </source>
</evidence>
<dbReference type="Pfam" id="PF01168">
    <property type="entry name" value="Ala_racemase_N"/>
    <property type="match status" value="1"/>
</dbReference>
<dbReference type="PANTHER" id="PTHR30511:SF0">
    <property type="entry name" value="ALANINE RACEMASE, CATABOLIC-RELATED"/>
    <property type="match status" value="1"/>
</dbReference>
<dbReference type="CDD" id="cd00430">
    <property type="entry name" value="PLPDE_III_AR"/>
    <property type="match status" value="1"/>
</dbReference>
<evidence type="ECO:0000256" key="5">
    <source>
        <dbReference type="HAMAP-Rule" id="MF_01201"/>
    </source>
</evidence>
<accession>I8UKR6</accession>
<comment type="function">
    <text evidence="5">Catalyzes the interconversion of L-alanine and D-alanine. May also act on other amino acids.</text>
</comment>
<evidence type="ECO:0000256" key="1">
    <source>
        <dbReference type="ARBA" id="ARBA00000316"/>
    </source>
</evidence>
<comment type="caution">
    <text evidence="9">The sequence shown here is derived from an EMBL/GenBank/DDBJ whole genome shotgun (WGS) entry which is preliminary data.</text>
</comment>
<dbReference type="Gene3D" id="3.20.20.10">
    <property type="entry name" value="Alanine racemase"/>
    <property type="match status" value="1"/>
</dbReference>